<reference evidence="1 2" key="1">
    <citation type="journal article" date="2021" name="Elife">
        <title>Chloroplast acquisition without the gene transfer in kleptoplastic sea slugs, Plakobranchus ocellatus.</title>
        <authorList>
            <person name="Maeda T."/>
            <person name="Takahashi S."/>
            <person name="Yoshida T."/>
            <person name="Shimamura S."/>
            <person name="Takaki Y."/>
            <person name="Nagai Y."/>
            <person name="Toyoda A."/>
            <person name="Suzuki Y."/>
            <person name="Arimoto A."/>
            <person name="Ishii H."/>
            <person name="Satoh N."/>
            <person name="Nishiyama T."/>
            <person name="Hasebe M."/>
            <person name="Maruyama T."/>
            <person name="Minagawa J."/>
            <person name="Obokata J."/>
            <person name="Shigenobu S."/>
        </authorList>
    </citation>
    <scope>NUCLEOTIDE SEQUENCE [LARGE SCALE GENOMIC DNA]</scope>
</reference>
<comment type="caution">
    <text evidence="1">The sequence shown here is derived from an EMBL/GenBank/DDBJ whole genome shotgun (WGS) entry which is preliminary data.</text>
</comment>
<name>A0AAV4AII6_9GAST</name>
<organism evidence="1 2">
    <name type="scientific">Plakobranchus ocellatus</name>
    <dbReference type="NCBI Taxonomy" id="259542"/>
    <lineage>
        <taxon>Eukaryota</taxon>
        <taxon>Metazoa</taxon>
        <taxon>Spiralia</taxon>
        <taxon>Lophotrochozoa</taxon>
        <taxon>Mollusca</taxon>
        <taxon>Gastropoda</taxon>
        <taxon>Heterobranchia</taxon>
        <taxon>Euthyneura</taxon>
        <taxon>Panpulmonata</taxon>
        <taxon>Sacoglossa</taxon>
        <taxon>Placobranchoidea</taxon>
        <taxon>Plakobranchidae</taxon>
        <taxon>Plakobranchus</taxon>
    </lineage>
</organism>
<evidence type="ECO:0008006" key="3">
    <source>
        <dbReference type="Google" id="ProtNLM"/>
    </source>
</evidence>
<evidence type="ECO:0000313" key="1">
    <source>
        <dbReference type="EMBL" id="GFO10976.1"/>
    </source>
</evidence>
<keyword evidence="2" id="KW-1185">Reference proteome</keyword>
<dbReference type="EMBL" id="BLXT01004214">
    <property type="protein sequence ID" value="GFO10976.1"/>
    <property type="molecule type" value="Genomic_DNA"/>
</dbReference>
<proteinExistence type="predicted"/>
<evidence type="ECO:0000313" key="2">
    <source>
        <dbReference type="Proteomes" id="UP000735302"/>
    </source>
</evidence>
<protein>
    <recommendedName>
        <fullName evidence="3">Altered inheritance of mitochondria protein 24, mitochondrial</fullName>
    </recommendedName>
</protein>
<dbReference type="AlphaFoldDB" id="A0AAV4AII6"/>
<gene>
    <name evidence="1" type="ORF">PoB_003748100</name>
</gene>
<dbReference type="Proteomes" id="UP000735302">
    <property type="component" value="Unassembled WGS sequence"/>
</dbReference>
<accession>A0AAV4AII6</accession>
<sequence length="175" mass="18913">MNVPRLITRARNQIPFAEGGRGTLLGHSPAYAFPGRTKTCNVSCSEVLHTVVRTCRFSAKSENRTDKLDLSNGTVVISGTKQQLGLVSSHGAFFTSAIGRDRISSLPENPDAIGSKDGIFRMPGGQNNHLSLATDAFSTQQPKQQKCAWSSCCLKYDGQNIANSAVRFAHVGHHQ</sequence>